<protein>
    <recommendedName>
        <fullName evidence="4">Lipoprotein</fullName>
    </recommendedName>
</protein>
<keyword evidence="3" id="KW-1185">Reference proteome</keyword>
<organism evidence="2 3">
    <name type="scientific">Bosea lathyri</name>
    <dbReference type="NCBI Taxonomy" id="1036778"/>
    <lineage>
        <taxon>Bacteria</taxon>
        <taxon>Pseudomonadati</taxon>
        <taxon>Pseudomonadota</taxon>
        <taxon>Alphaproteobacteria</taxon>
        <taxon>Hyphomicrobiales</taxon>
        <taxon>Boseaceae</taxon>
        <taxon>Bosea</taxon>
    </lineage>
</organism>
<evidence type="ECO:0000313" key="2">
    <source>
        <dbReference type="EMBL" id="SEG59325.1"/>
    </source>
</evidence>
<feature type="chain" id="PRO_5009293679" description="Lipoprotein" evidence="1">
    <location>
        <begin position="19"/>
        <end position="127"/>
    </location>
</feature>
<evidence type="ECO:0008006" key="4">
    <source>
        <dbReference type="Google" id="ProtNLM"/>
    </source>
</evidence>
<feature type="signal peptide" evidence="1">
    <location>
        <begin position="1"/>
        <end position="18"/>
    </location>
</feature>
<dbReference type="AlphaFoldDB" id="A0A1H6BG68"/>
<dbReference type="PROSITE" id="PS51257">
    <property type="entry name" value="PROKAR_LIPOPROTEIN"/>
    <property type="match status" value="1"/>
</dbReference>
<evidence type="ECO:0000256" key="1">
    <source>
        <dbReference type="SAM" id="SignalP"/>
    </source>
</evidence>
<dbReference type="RefSeq" id="WP_103873779.1">
    <property type="nucleotide sequence ID" value="NZ_FNUY01000007.1"/>
</dbReference>
<dbReference type="OrthoDB" id="9980544at2"/>
<sequence length="127" mass="12439">MKNVLAALAVACALAASACVPKDGGGPLGSTSAGYHQIAVGVGTVIGKTKADEKVAKASEQLTKYCGALQAVALGATLFAPEKQRNIAAMAAAAVNTVCANPPADVAAALTIVADSYAAVLEARDGV</sequence>
<name>A0A1H6BG68_9HYPH</name>
<accession>A0A1H6BG68</accession>
<dbReference type="EMBL" id="FNUY01000007">
    <property type="protein sequence ID" value="SEG59325.1"/>
    <property type="molecule type" value="Genomic_DNA"/>
</dbReference>
<gene>
    <name evidence="2" type="ORF">SAMN04488115_107190</name>
</gene>
<dbReference type="Proteomes" id="UP000236743">
    <property type="component" value="Unassembled WGS sequence"/>
</dbReference>
<proteinExistence type="predicted"/>
<reference evidence="2 3" key="1">
    <citation type="submission" date="2016-10" db="EMBL/GenBank/DDBJ databases">
        <authorList>
            <person name="de Groot N.N."/>
        </authorList>
    </citation>
    <scope>NUCLEOTIDE SEQUENCE [LARGE SCALE GENOMIC DNA]</scope>
    <source>
        <strain evidence="2 3">DSM 26656</strain>
    </source>
</reference>
<keyword evidence="1" id="KW-0732">Signal</keyword>
<evidence type="ECO:0000313" key="3">
    <source>
        <dbReference type="Proteomes" id="UP000236743"/>
    </source>
</evidence>